<reference evidence="1 2" key="1">
    <citation type="submission" date="2013-05" db="EMBL/GenBank/DDBJ databases">
        <title>Genome sequence of Streptomyces sparsogenes DSM 40356.</title>
        <authorList>
            <person name="Coyne S."/>
            <person name="Seebeck F.P."/>
        </authorList>
    </citation>
    <scope>NUCLEOTIDE SEQUENCE [LARGE SCALE GENOMIC DNA]</scope>
    <source>
        <strain evidence="1 2">DSM 40356</strain>
    </source>
</reference>
<dbReference type="GO" id="GO:0031419">
    <property type="term" value="F:cobalamin binding"/>
    <property type="evidence" value="ECO:0007669"/>
    <property type="project" value="InterPro"/>
</dbReference>
<proteinExistence type="predicted"/>
<organism evidence="1 2">
    <name type="scientific">Streptomyces sparsogenes DSM 40356</name>
    <dbReference type="NCBI Taxonomy" id="1331668"/>
    <lineage>
        <taxon>Bacteria</taxon>
        <taxon>Bacillati</taxon>
        <taxon>Actinomycetota</taxon>
        <taxon>Actinomycetes</taxon>
        <taxon>Kitasatosporales</taxon>
        <taxon>Streptomycetaceae</taxon>
        <taxon>Streptomyces</taxon>
    </lineage>
</organism>
<dbReference type="SUPFAM" id="SSF52242">
    <property type="entry name" value="Cobalamin (vitamin B12)-binding domain"/>
    <property type="match status" value="1"/>
</dbReference>
<keyword evidence="2" id="KW-1185">Reference proteome</keyword>
<dbReference type="AlphaFoldDB" id="A0A1R1SF33"/>
<dbReference type="InterPro" id="IPR036724">
    <property type="entry name" value="Cobalamin-bd_sf"/>
</dbReference>
<accession>A0A1R1SF33</accession>
<evidence type="ECO:0000313" key="1">
    <source>
        <dbReference type="EMBL" id="OMI36856.1"/>
    </source>
</evidence>
<comment type="caution">
    <text evidence="1">The sequence shown here is derived from an EMBL/GenBank/DDBJ whole genome shotgun (WGS) entry which is preliminary data.</text>
</comment>
<evidence type="ECO:0000313" key="2">
    <source>
        <dbReference type="Proteomes" id="UP000186168"/>
    </source>
</evidence>
<sequence length="45" mass="4754">MPDARIVAPGLDGHGRGANVIARVPRDTGYEVIDTAPNHTLEPTC</sequence>
<dbReference type="EMBL" id="ASQP01000321">
    <property type="protein sequence ID" value="OMI36856.1"/>
    <property type="molecule type" value="Genomic_DNA"/>
</dbReference>
<gene>
    <name evidence="1" type="ORF">SPAR_24116</name>
</gene>
<protein>
    <recommendedName>
        <fullName evidence="3">Methylmalonyl-CoA mutase</fullName>
    </recommendedName>
</protein>
<dbReference type="Proteomes" id="UP000186168">
    <property type="component" value="Unassembled WGS sequence"/>
</dbReference>
<dbReference type="GO" id="GO:0046872">
    <property type="term" value="F:metal ion binding"/>
    <property type="evidence" value="ECO:0007669"/>
    <property type="project" value="InterPro"/>
</dbReference>
<dbReference type="Gene3D" id="3.40.50.280">
    <property type="entry name" value="Cobalamin-binding domain"/>
    <property type="match status" value="1"/>
</dbReference>
<evidence type="ECO:0008006" key="3">
    <source>
        <dbReference type="Google" id="ProtNLM"/>
    </source>
</evidence>
<name>A0A1R1SF33_9ACTN</name>